<dbReference type="Proteomes" id="UP000255277">
    <property type="component" value="Unassembled WGS sequence"/>
</dbReference>
<dbReference type="GO" id="GO:0016887">
    <property type="term" value="F:ATP hydrolysis activity"/>
    <property type="evidence" value="ECO:0007669"/>
    <property type="project" value="InterPro"/>
</dbReference>
<reference evidence="2 3" key="1">
    <citation type="submission" date="2018-06" db="EMBL/GenBank/DDBJ databases">
        <authorList>
            <consortium name="Pathogen Informatics"/>
            <person name="Doyle S."/>
        </authorList>
    </citation>
    <scope>NUCLEOTIDE SEQUENCE [LARGE SCALE GENOMIC DNA]</scope>
    <source>
        <strain evidence="2 3">NCTC12195</strain>
    </source>
</reference>
<proteinExistence type="predicted"/>
<evidence type="ECO:0000259" key="1">
    <source>
        <dbReference type="Pfam" id="PF07728"/>
    </source>
</evidence>
<protein>
    <submittedName>
        <fullName evidence="2">Nitric oxide reductase activation protein NorQ</fullName>
    </submittedName>
</protein>
<dbReference type="InterPro" id="IPR011704">
    <property type="entry name" value="ATPase_dyneun-rel_AAA"/>
</dbReference>
<gene>
    <name evidence="2" type="ORF">NCTC12195_02478</name>
</gene>
<dbReference type="SUPFAM" id="SSF52540">
    <property type="entry name" value="P-loop containing nucleoside triphosphate hydrolases"/>
    <property type="match status" value="1"/>
</dbReference>
<dbReference type="GO" id="GO:0005524">
    <property type="term" value="F:ATP binding"/>
    <property type="evidence" value="ECO:0007669"/>
    <property type="project" value="InterPro"/>
</dbReference>
<accession>A0A380FGH7</accession>
<name>A0A380FGH7_STAGA</name>
<dbReference type="AlphaFoldDB" id="A0A380FGH7"/>
<evidence type="ECO:0000313" key="2">
    <source>
        <dbReference type="EMBL" id="SUM33025.1"/>
    </source>
</evidence>
<feature type="domain" description="ATPase dynein-related AAA" evidence="1">
    <location>
        <begin position="26"/>
        <end position="55"/>
    </location>
</feature>
<evidence type="ECO:0000313" key="3">
    <source>
        <dbReference type="Proteomes" id="UP000255277"/>
    </source>
</evidence>
<dbReference type="Pfam" id="PF07728">
    <property type="entry name" value="AAA_5"/>
    <property type="match status" value="1"/>
</dbReference>
<dbReference type="Gene3D" id="3.40.50.300">
    <property type="entry name" value="P-loop containing nucleotide triphosphate hydrolases"/>
    <property type="match status" value="1"/>
</dbReference>
<sequence>MANAQYINKDETVFNDAISLMELNKNLLLKGPTGSGKTKLAESLSEHLNRPMHQIKLFCRFRCRKFVRI</sequence>
<dbReference type="InterPro" id="IPR027417">
    <property type="entry name" value="P-loop_NTPase"/>
</dbReference>
<dbReference type="EMBL" id="UHDK01000001">
    <property type="protein sequence ID" value="SUM33025.1"/>
    <property type="molecule type" value="Genomic_DNA"/>
</dbReference>
<organism evidence="2 3">
    <name type="scientific">Staphylococcus gallinarum</name>
    <dbReference type="NCBI Taxonomy" id="1293"/>
    <lineage>
        <taxon>Bacteria</taxon>
        <taxon>Bacillati</taxon>
        <taxon>Bacillota</taxon>
        <taxon>Bacilli</taxon>
        <taxon>Bacillales</taxon>
        <taxon>Staphylococcaceae</taxon>
        <taxon>Staphylococcus</taxon>
    </lineage>
</organism>